<sequence length="221" mass="26060">MKDDPFSHLPLRPRDWIKQEILRSPENNLVNKRIFSNDTEFDWLYPKHFQLLPLKYFTPLSIAQKAAEFLSLPNARVLDIGSGAGKFCLAAGYHFRETFFYGVEQRHELHHLAEDIKKSTNLPNVNFIYGNITQINFKEFDHFYFYNSFYENIDPVNQIDNTIELSEGLYNYYTQYLYMALSSKPAGTRLVTFHSLEHEIPPEYRLADVSSDTLLKMWIKE</sequence>
<name>A0ABT1SY73_9SPHI</name>
<proteinExistence type="predicted"/>
<dbReference type="InterPro" id="IPR029063">
    <property type="entry name" value="SAM-dependent_MTases_sf"/>
</dbReference>
<dbReference type="GO" id="GO:0032259">
    <property type="term" value="P:methylation"/>
    <property type="evidence" value="ECO:0007669"/>
    <property type="project" value="UniProtKB-KW"/>
</dbReference>
<keyword evidence="2" id="KW-0808">Transferase</keyword>
<accession>A0ABT1SY73</accession>
<dbReference type="Gene3D" id="3.40.50.150">
    <property type="entry name" value="Vaccinia Virus protein VP39"/>
    <property type="match status" value="1"/>
</dbReference>
<dbReference type="CDD" id="cd02440">
    <property type="entry name" value="AdoMet_MTases"/>
    <property type="match status" value="1"/>
</dbReference>
<dbReference type="GO" id="GO:0008168">
    <property type="term" value="F:methyltransferase activity"/>
    <property type="evidence" value="ECO:0007669"/>
    <property type="project" value="UniProtKB-KW"/>
</dbReference>
<evidence type="ECO:0000313" key="3">
    <source>
        <dbReference type="Proteomes" id="UP001204376"/>
    </source>
</evidence>
<feature type="domain" description="Methyltransferase" evidence="1">
    <location>
        <begin position="73"/>
        <end position="142"/>
    </location>
</feature>
<dbReference type="SUPFAM" id="SSF53335">
    <property type="entry name" value="S-adenosyl-L-methionine-dependent methyltransferases"/>
    <property type="match status" value="1"/>
</dbReference>
<reference evidence="2 3" key="1">
    <citation type="submission" date="2022-07" db="EMBL/GenBank/DDBJ databases">
        <title>Mucilaginibacter sp. JC4.</title>
        <authorList>
            <person name="Le V."/>
            <person name="Ko S.-R."/>
            <person name="Ahn C.-Y."/>
            <person name="Oh H.-M."/>
        </authorList>
    </citation>
    <scope>NUCLEOTIDE SEQUENCE [LARGE SCALE GENOMIC DNA]</scope>
    <source>
        <strain evidence="2 3">JC4</strain>
    </source>
</reference>
<dbReference type="RefSeq" id="WP_256537372.1">
    <property type="nucleotide sequence ID" value="NZ_JANHOH010000001.1"/>
</dbReference>
<comment type="caution">
    <text evidence="2">The sequence shown here is derived from an EMBL/GenBank/DDBJ whole genome shotgun (WGS) entry which is preliminary data.</text>
</comment>
<dbReference type="InterPro" id="IPR025714">
    <property type="entry name" value="Methyltranfer_dom"/>
</dbReference>
<dbReference type="EMBL" id="JANHOH010000001">
    <property type="protein sequence ID" value="MCQ6957163.1"/>
    <property type="molecule type" value="Genomic_DNA"/>
</dbReference>
<evidence type="ECO:0000259" key="1">
    <source>
        <dbReference type="Pfam" id="PF13847"/>
    </source>
</evidence>
<keyword evidence="2" id="KW-0489">Methyltransferase</keyword>
<organism evidence="2 3">
    <name type="scientific">Mucilaginibacter aquariorum</name>
    <dbReference type="NCBI Taxonomy" id="2967225"/>
    <lineage>
        <taxon>Bacteria</taxon>
        <taxon>Pseudomonadati</taxon>
        <taxon>Bacteroidota</taxon>
        <taxon>Sphingobacteriia</taxon>
        <taxon>Sphingobacteriales</taxon>
        <taxon>Sphingobacteriaceae</taxon>
        <taxon>Mucilaginibacter</taxon>
    </lineage>
</organism>
<dbReference type="Pfam" id="PF13847">
    <property type="entry name" value="Methyltransf_31"/>
    <property type="match status" value="1"/>
</dbReference>
<keyword evidence="3" id="KW-1185">Reference proteome</keyword>
<evidence type="ECO:0000313" key="2">
    <source>
        <dbReference type="EMBL" id="MCQ6957163.1"/>
    </source>
</evidence>
<gene>
    <name evidence="2" type="ORF">NPE20_04305</name>
</gene>
<dbReference type="Proteomes" id="UP001204376">
    <property type="component" value="Unassembled WGS sequence"/>
</dbReference>
<protein>
    <submittedName>
        <fullName evidence="2">Class I SAM-dependent methyltransferase</fullName>
    </submittedName>
</protein>